<keyword evidence="4" id="KW-1185">Reference proteome</keyword>
<reference evidence="1 3" key="3">
    <citation type="submission" date="2019-07" db="EMBL/GenBank/DDBJ databases">
        <title>Whole genome shotgun sequence of Methylobacterium oxalidis NBRC 107715.</title>
        <authorList>
            <person name="Hosoyama A."/>
            <person name="Uohara A."/>
            <person name="Ohji S."/>
            <person name="Ichikawa N."/>
        </authorList>
    </citation>
    <scope>NUCLEOTIDE SEQUENCE [LARGE SCALE GENOMIC DNA]</scope>
    <source>
        <strain evidence="1 3">NBRC 107715</strain>
    </source>
</reference>
<dbReference type="EMBL" id="BJZU01000092">
    <property type="protein sequence ID" value="GEP06174.1"/>
    <property type="molecule type" value="Genomic_DNA"/>
</dbReference>
<dbReference type="EMBL" id="BSPK01000064">
    <property type="protein sequence ID" value="GLS65193.1"/>
    <property type="molecule type" value="Genomic_DNA"/>
</dbReference>
<dbReference type="Proteomes" id="UP000321960">
    <property type="component" value="Unassembled WGS sequence"/>
</dbReference>
<organism evidence="1 3">
    <name type="scientific">Methylobacterium oxalidis</name>
    <dbReference type="NCBI Taxonomy" id="944322"/>
    <lineage>
        <taxon>Bacteria</taxon>
        <taxon>Pseudomonadati</taxon>
        <taxon>Pseudomonadota</taxon>
        <taxon>Alphaproteobacteria</taxon>
        <taxon>Hyphomicrobiales</taxon>
        <taxon>Methylobacteriaceae</taxon>
        <taxon>Methylobacterium</taxon>
    </lineage>
</organism>
<dbReference type="OrthoDB" id="9821419at2"/>
<evidence type="ECO:0000313" key="2">
    <source>
        <dbReference type="EMBL" id="GLS65193.1"/>
    </source>
</evidence>
<dbReference type="RefSeq" id="WP_147027705.1">
    <property type="nucleotide sequence ID" value="NZ_BJZU01000092.1"/>
</dbReference>
<sequence>MGYYHSDWYHHDEQQDATHFFSFDDALKIGFNVDGPVLTVDAYTNFSDEDDIALEQQVARFLGGLADPNADPDRFDDIDGTDHFIIKVNTQTGVADLAFRDSSEYKFDRIDADPFPTQEFLGIISGGDPANPEFYGYDNSLKLAVGTDGSSLRVEAYTNYSGEALALEKEVLSFVAPLIGPDADPHRFDADDGTDHFIFTVDANGRADLTFEAVELSDFEGIDAEPFPVNEILALLTGDAPDGGYGGGTDVGEHNSHDWHHEARWDDVHHHSDDLVQCG</sequence>
<comment type="caution">
    <text evidence="1">The sequence shown here is derived from an EMBL/GenBank/DDBJ whole genome shotgun (WGS) entry which is preliminary data.</text>
</comment>
<protein>
    <submittedName>
        <fullName evidence="1">Uncharacterized protein</fullName>
    </submittedName>
</protein>
<evidence type="ECO:0000313" key="4">
    <source>
        <dbReference type="Proteomes" id="UP001156856"/>
    </source>
</evidence>
<reference evidence="4" key="2">
    <citation type="journal article" date="2019" name="Int. J. Syst. Evol. Microbiol.">
        <title>The Global Catalogue of Microorganisms (GCM) 10K type strain sequencing project: providing services to taxonomists for standard genome sequencing and annotation.</title>
        <authorList>
            <consortium name="The Broad Institute Genomics Platform"/>
            <consortium name="The Broad Institute Genome Sequencing Center for Infectious Disease"/>
            <person name="Wu L."/>
            <person name="Ma J."/>
        </authorList>
    </citation>
    <scope>NUCLEOTIDE SEQUENCE [LARGE SCALE GENOMIC DNA]</scope>
    <source>
        <strain evidence="4">NBRC 107715</strain>
    </source>
</reference>
<gene>
    <name evidence="2" type="ORF">GCM10007888_35750</name>
    <name evidence="1" type="ORF">MOX02_42120</name>
</gene>
<proteinExistence type="predicted"/>
<reference evidence="2" key="4">
    <citation type="submission" date="2023-01" db="EMBL/GenBank/DDBJ databases">
        <title>Draft genome sequence of Methylobacterium oxalidis strain NBRC 107715.</title>
        <authorList>
            <person name="Sun Q."/>
            <person name="Mori K."/>
        </authorList>
    </citation>
    <scope>NUCLEOTIDE SEQUENCE</scope>
    <source>
        <strain evidence="2">NBRC 107715</strain>
    </source>
</reference>
<reference evidence="2" key="1">
    <citation type="journal article" date="2014" name="Int. J. Syst. Evol. Microbiol.">
        <title>Complete genome of a new Firmicutes species belonging to the dominant human colonic microbiota ('Ruminococcus bicirculans') reveals two chromosomes and a selective capacity to utilize plant glucans.</title>
        <authorList>
            <consortium name="NISC Comparative Sequencing Program"/>
            <person name="Wegmann U."/>
            <person name="Louis P."/>
            <person name="Goesmann A."/>
            <person name="Henrissat B."/>
            <person name="Duncan S.H."/>
            <person name="Flint H.J."/>
        </authorList>
    </citation>
    <scope>NUCLEOTIDE SEQUENCE</scope>
    <source>
        <strain evidence="2">NBRC 107715</strain>
    </source>
</reference>
<dbReference type="Proteomes" id="UP001156856">
    <property type="component" value="Unassembled WGS sequence"/>
</dbReference>
<evidence type="ECO:0000313" key="3">
    <source>
        <dbReference type="Proteomes" id="UP000321960"/>
    </source>
</evidence>
<dbReference type="AlphaFoldDB" id="A0A512J886"/>
<accession>A0A512J886</accession>
<name>A0A512J886_9HYPH</name>
<evidence type="ECO:0000313" key="1">
    <source>
        <dbReference type="EMBL" id="GEP06174.1"/>
    </source>
</evidence>